<comment type="cofactor">
    <cofactor evidence="5">
        <name>Fe(2+)</name>
        <dbReference type="ChEBI" id="CHEBI:29033"/>
    </cofactor>
</comment>
<evidence type="ECO:0000256" key="2">
    <source>
        <dbReference type="ARBA" id="ARBA00001936"/>
    </source>
</evidence>
<name>M5Q3I7_DESAF</name>
<dbReference type="CDD" id="cd00429">
    <property type="entry name" value="RPE"/>
    <property type="match status" value="1"/>
</dbReference>
<proteinExistence type="inferred from homology"/>
<accession>M5Q3I7</accession>
<keyword evidence="13" id="KW-0170">Cobalt</keyword>
<organism evidence="15 16">
    <name type="scientific">Desulfocurvibacter africanus PCS</name>
    <dbReference type="NCBI Taxonomy" id="1262666"/>
    <lineage>
        <taxon>Bacteria</taxon>
        <taxon>Pseudomonadati</taxon>
        <taxon>Thermodesulfobacteriota</taxon>
        <taxon>Desulfovibrionia</taxon>
        <taxon>Desulfovibrionales</taxon>
        <taxon>Desulfovibrionaceae</taxon>
        <taxon>Desulfocurvibacter</taxon>
    </lineage>
</organism>
<evidence type="ECO:0000313" key="15">
    <source>
        <dbReference type="EMBL" id="EMG38518.1"/>
    </source>
</evidence>
<feature type="binding site" evidence="10 14">
    <location>
        <position position="22"/>
    </location>
    <ligand>
        <name>substrate</name>
    </ligand>
</feature>
<feature type="binding site" evidence="10">
    <location>
        <begin position="189"/>
        <end position="191"/>
    </location>
    <ligand>
        <name>substrate</name>
    </ligand>
</feature>
<comment type="pathway">
    <text evidence="10">Carbohydrate degradation.</text>
</comment>
<dbReference type="EC" id="5.1.3.1" evidence="7 10"/>
<evidence type="ECO:0000256" key="11">
    <source>
        <dbReference type="PIRNR" id="PIRNR001461"/>
    </source>
</evidence>
<comment type="function">
    <text evidence="10">Catalyzes the reversible epimerization of D-ribulose 5-phosphate to D-xylulose 5-phosphate.</text>
</comment>
<evidence type="ECO:0000256" key="5">
    <source>
        <dbReference type="ARBA" id="ARBA00001954"/>
    </source>
</evidence>
<evidence type="ECO:0000313" key="16">
    <source>
        <dbReference type="Proteomes" id="UP000011922"/>
    </source>
</evidence>
<evidence type="ECO:0000256" key="4">
    <source>
        <dbReference type="ARBA" id="ARBA00001947"/>
    </source>
</evidence>
<keyword evidence="10 11" id="KW-0119">Carbohydrate metabolism</keyword>
<dbReference type="PATRIC" id="fig|1262666.3.peg.147"/>
<dbReference type="SUPFAM" id="SSF51366">
    <property type="entry name" value="Ribulose-phoshate binding barrel"/>
    <property type="match status" value="1"/>
</dbReference>
<dbReference type="Gene3D" id="3.20.20.70">
    <property type="entry name" value="Aldolase class I"/>
    <property type="match status" value="1"/>
</dbReference>
<dbReference type="FunFam" id="3.20.20.70:FF:000004">
    <property type="entry name" value="Ribulose-phosphate 3-epimerase"/>
    <property type="match status" value="1"/>
</dbReference>
<keyword evidence="8 10" id="KW-0479">Metal-binding</keyword>
<comment type="similarity">
    <text evidence="6 10 11">Belongs to the ribulose-phosphate 3-epimerase family.</text>
</comment>
<dbReference type="PANTHER" id="PTHR11749">
    <property type="entry name" value="RIBULOSE-5-PHOSPHATE-3-EPIMERASE"/>
    <property type="match status" value="1"/>
</dbReference>
<gene>
    <name evidence="10" type="primary">rpe</name>
    <name evidence="15" type="ORF">PCS_00146</name>
</gene>
<dbReference type="GO" id="GO:0004750">
    <property type="term" value="F:D-ribulose-phosphate 3-epimerase activity"/>
    <property type="evidence" value="ECO:0007669"/>
    <property type="project" value="UniProtKB-UniRule"/>
</dbReference>
<evidence type="ECO:0000256" key="9">
    <source>
        <dbReference type="ARBA" id="ARBA00023235"/>
    </source>
</evidence>
<dbReference type="AlphaFoldDB" id="M5Q3I7"/>
<dbReference type="EMBL" id="AOSV01000003">
    <property type="protein sequence ID" value="EMG38518.1"/>
    <property type="molecule type" value="Genomic_DNA"/>
</dbReference>
<evidence type="ECO:0000256" key="6">
    <source>
        <dbReference type="ARBA" id="ARBA00009541"/>
    </source>
</evidence>
<dbReference type="InterPro" id="IPR011060">
    <property type="entry name" value="RibuloseP-bd_barrel"/>
</dbReference>
<dbReference type="InterPro" id="IPR000056">
    <property type="entry name" value="Ribul_P_3_epim-like"/>
</dbReference>
<dbReference type="GO" id="GO:0019323">
    <property type="term" value="P:pentose catabolic process"/>
    <property type="evidence" value="ECO:0007669"/>
    <property type="project" value="UniProtKB-UniRule"/>
</dbReference>
<keyword evidence="13" id="KW-0862">Zinc</keyword>
<evidence type="ECO:0000256" key="13">
    <source>
        <dbReference type="PIRSR" id="PIRSR001461-2"/>
    </source>
</evidence>
<dbReference type="PIRSF" id="PIRSF001461">
    <property type="entry name" value="RPE"/>
    <property type="match status" value="1"/>
</dbReference>
<dbReference type="NCBIfam" id="NF004076">
    <property type="entry name" value="PRK05581.1-4"/>
    <property type="match status" value="1"/>
</dbReference>
<dbReference type="NCBIfam" id="TIGR01163">
    <property type="entry name" value="rpe"/>
    <property type="match status" value="1"/>
</dbReference>
<feature type="binding site" evidence="14">
    <location>
        <position position="191"/>
    </location>
    <ligand>
        <name>substrate</name>
    </ligand>
</feature>
<feature type="active site" description="Proton acceptor" evidence="10 12">
    <location>
        <position position="49"/>
    </location>
</feature>
<feature type="binding site" evidence="10 13">
    <location>
        <position position="189"/>
    </location>
    <ligand>
        <name>a divalent metal cation</name>
        <dbReference type="ChEBI" id="CHEBI:60240"/>
    </ligand>
</feature>
<comment type="cofactor">
    <cofactor evidence="2">
        <name>Mn(2+)</name>
        <dbReference type="ChEBI" id="CHEBI:29035"/>
    </cofactor>
</comment>
<keyword evidence="9 10" id="KW-0413">Isomerase</keyword>
<reference evidence="15 16" key="1">
    <citation type="journal article" date="2013" name="Genome Announc.">
        <title>Draft Genome Sequence for Desulfovibrio africanus Strain PCS.</title>
        <authorList>
            <person name="Brown S.D."/>
            <person name="Utturkar S.M."/>
            <person name="Arkin A.P."/>
            <person name="Deutschbauer A.M."/>
            <person name="Elias D.A."/>
            <person name="Hazen T.C."/>
            <person name="Chakraborty R."/>
        </authorList>
    </citation>
    <scope>NUCLEOTIDE SEQUENCE [LARGE SCALE GENOMIC DNA]</scope>
    <source>
        <strain evidence="15 16">PCS</strain>
    </source>
</reference>
<dbReference type="HAMAP" id="MF_02227">
    <property type="entry name" value="RPE"/>
    <property type="match status" value="1"/>
</dbReference>
<comment type="cofactor">
    <cofactor evidence="10 13">
        <name>a divalent metal cation</name>
        <dbReference type="ChEBI" id="CHEBI:60240"/>
    </cofactor>
    <text evidence="10 13">Binds 1 divalent metal cation per subunit.</text>
</comment>
<feature type="binding site" evidence="10 14">
    <location>
        <position position="80"/>
    </location>
    <ligand>
        <name>substrate</name>
    </ligand>
</feature>
<dbReference type="GO" id="GO:0006098">
    <property type="term" value="P:pentose-phosphate shunt"/>
    <property type="evidence" value="ECO:0007669"/>
    <property type="project" value="UniProtKB-UniRule"/>
</dbReference>
<feature type="active site" description="Proton donor" evidence="10 12">
    <location>
        <position position="189"/>
    </location>
</feature>
<dbReference type="PROSITE" id="PS01086">
    <property type="entry name" value="RIBUL_P_3_EPIMER_2"/>
    <property type="match status" value="1"/>
</dbReference>
<comment type="cofactor">
    <cofactor evidence="3">
        <name>Co(2+)</name>
        <dbReference type="ChEBI" id="CHEBI:48828"/>
    </cofactor>
</comment>
<evidence type="ECO:0000256" key="7">
    <source>
        <dbReference type="ARBA" id="ARBA00013188"/>
    </source>
</evidence>
<feature type="binding site" evidence="10 14">
    <location>
        <begin position="211"/>
        <end position="212"/>
    </location>
    <ligand>
        <name>substrate</name>
    </ligand>
</feature>
<dbReference type="InterPro" id="IPR026019">
    <property type="entry name" value="Ribul_P_3_epim"/>
</dbReference>
<evidence type="ECO:0000256" key="8">
    <source>
        <dbReference type="ARBA" id="ARBA00022723"/>
    </source>
</evidence>
<feature type="binding site" evidence="10 13">
    <location>
        <position position="49"/>
    </location>
    <ligand>
        <name>a divalent metal cation</name>
        <dbReference type="ChEBI" id="CHEBI:60240"/>
    </ligand>
</feature>
<dbReference type="Pfam" id="PF00834">
    <property type="entry name" value="Ribul_P_3_epim"/>
    <property type="match status" value="1"/>
</dbReference>
<feature type="binding site" evidence="10 14">
    <location>
        <begin position="156"/>
        <end position="159"/>
    </location>
    <ligand>
        <name>substrate</name>
    </ligand>
</feature>
<sequence>MSKSSKQGKEAPAAKKIILSPSLLSADFGRLADELAALEEGGIEWVHWDVMDGVFVPNITFGPPVIKALRNRSKLFFDCHLMVIKPERYINDFLDAGANLICVHAEATSHLERTVSQIREAGVKTAIALNPATSLSSIEYLLPELDMVLIMSVNPGFGGQVFIPFSLEKIRRLRKMIDEQGTKTLIQVDGGITPENIAPVVDAGAEVIVSGSSFFKFPPYGKRRELFETLSQVSFGPTGL</sequence>
<evidence type="ECO:0000256" key="3">
    <source>
        <dbReference type="ARBA" id="ARBA00001941"/>
    </source>
</evidence>
<feature type="binding site" evidence="10 13">
    <location>
        <position position="80"/>
    </location>
    <ligand>
        <name>a divalent metal cation</name>
        <dbReference type="ChEBI" id="CHEBI:60240"/>
    </ligand>
</feature>
<evidence type="ECO:0000256" key="1">
    <source>
        <dbReference type="ARBA" id="ARBA00001782"/>
    </source>
</evidence>
<comment type="caution">
    <text evidence="15">The sequence shown here is derived from an EMBL/GenBank/DDBJ whole genome shotgun (WGS) entry which is preliminary data.</text>
</comment>
<dbReference type="GO" id="GO:0005737">
    <property type="term" value="C:cytoplasm"/>
    <property type="evidence" value="ECO:0007669"/>
    <property type="project" value="UniProtKB-ARBA"/>
</dbReference>
<evidence type="ECO:0000256" key="14">
    <source>
        <dbReference type="PIRSR" id="PIRSR001461-3"/>
    </source>
</evidence>
<keyword evidence="13" id="KW-0464">Manganese</keyword>
<evidence type="ECO:0000256" key="12">
    <source>
        <dbReference type="PIRSR" id="PIRSR001461-1"/>
    </source>
</evidence>
<comment type="catalytic activity">
    <reaction evidence="1 10 11">
        <text>D-ribulose 5-phosphate = D-xylulose 5-phosphate</text>
        <dbReference type="Rhea" id="RHEA:13677"/>
        <dbReference type="ChEBI" id="CHEBI:57737"/>
        <dbReference type="ChEBI" id="CHEBI:58121"/>
        <dbReference type="EC" id="5.1.3.1"/>
    </reaction>
</comment>
<feature type="binding site" evidence="10 13">
    <location>
        <position position="47"/>
    </location>
    <ligand>
        <name>a divalent metal cation</name>
        <dbReference type="ChEBI" id="CHEBI:60240"/>
    </ligand>
</feature>
<dbReference type="OrthoDB" id="1645589at2"/>
<dbReference type="InterPro" id="IPR013785">
    <property type="entry name" value="Aldolase_TIM"/>
</dbReference>
<evidence type="ECO:0000256" key="10">
    <source>
        <dbReference type="HAMAP-Rule" id="MF_02227"/>
    </source>
</evidence>
<comment type="cofactor">
    <cofactor evidence="4">
        <name>Zn(2+)</name>
        <dbReference type="ChEBI" id="CHEBI:29105"/>
    </cofactor>
</comment>
<dbReference type="RefSeq" id="WP_005983026.1">
    <property type="nucleotide sequence ID" value="NZ_AOSV01000003.1"/>
</dbReference>
<protein>
    <recommendedName>
        <fullName evidence="7 10">Ribulose-phosphate 3-epimerase</fullName>
        <ecNumber evidence="7 10">5.1.3.1</ecNumber>
    </recommendedName>
</protein>
<dbReference type="Proteomes" id="UP000011922">
    <property type="component" value="Unassembled WGS sequence"/>
</dbReference>
<dbReference type="GO" id="GO:0046872">
    <property type="term" value="F:metal ion binding"/>
    <property type="evidence" value="ECO:0007669"/>
    <property type="project" value="UniProtKB-UniRule"/>
</dbReference>